<proteinExistence type="predicted"/>
<evidence type="ECO:0000313" key="1">
    <source>
        <dbReference type="Proteomes" id="UP000887580"/>
    </source>
</evidence>
<organism evidence="1 2">
    <name type="scientific">Panagrolaimus sp. PS1159</name>
    <dbReference type="NCBI Taxonomy" id="55785"/>
    <lineage>
        <taxon>Eukaryota</taxon>
        <taxon>Metazoa</taxon>
        <taxon>Ecdysozoa</taxon>
        <taxon>Nematoda</taxon>
        <taxon>Chromadorea</taxon>
        <taxon>Rhabditida</taxon>
        <taxon>Tylenchina</taxon>
        <taxon>Panagrolaimomorpha</taxon>
        <taxon>Panagrolaimoidea</taxon>
        <taxon>Panagrolaimidae</taxon>
        <taxon>Panagrolaimus</taxon>
    </lineage>
</organism>
<dbReference type="WBParaSite" id="PS1159_v2.g8912.t1">
    <property type="protein sequence ID" value="PS1159_v2.g8912.t1"/>
    <property type="gene ID" value="PS1159_v2.g8912"/>
</dbReference>
<protein>
    <submittedName>
        <fullName evidence="2">Uncharacterized protein</fullName>
    </submittedName>
</protein>
<reference evidence="2" key="1">
    <citation type="submission" date="2022-11" db="UniProtKB">
        <authorList>
            <consortium name="WormBaseParasite"/>
        </authorList>
    </citation>
    <scope>IDENTIFICATION</scope>
</reference>
<dbReference type="Proteomes" id="UP000887580">
    <property type="component" value="Unplaced"/>
</dbReference>
<evidence type="ECO:0000313" key="2">
    <source>
        <dbReference type="WBParaSite" id="PS1159_v2.g8912.t1"/>
    </source>
</evidence>
<accession>A0AC35GUA2</accession>
<name>A0AC35GUA2_9BILA</name>
<sequence>MFKKIFKKVPLTLYDDSEEKARKRWKKNDSSDANNNSTFSLHIAVYENSIEAASDSFDGKINEGFEKKKPTSPFVIQNPFEFPRQQNSEMLKPEVSKFKTSQRLINPNKASNNNQKKTSQTCTFEAALGLLDEKSSNNFSTVATTTSVKSTSFFTSSKTISTTETTPTNSDSMSSVTSDETS</sequence>